<reference evidence="2 3" key="1">
    <citation type="submission" date="2019-02" db="EMBL/GenBank/DDBJ databases">
        <title>Deep-cultivation of Planctomycetes and their phenomic and genomic characterization uncovers novel biology.</title>
        <authorList>
            <person name="Wiegand S."/>
            <person name="Jogler M."/>
            <person name="Boedeker C."/>
            <person name="Pinto D."/>
            <person name="Vollmers J."/>
            <person name="Rivas-Marin E."/>
            <person name="Kohn T."/>
            <person name="Peeters S.H."/>
            <person name="Heuer A."/>
            <person name="Rast P."/>
            <person name="Oberbeckmann S."/>
            <person name="Bunk B."/>
            <person name="Jeske O."/>
            <person name="Meyerdierks A."/>
            <person name="Storesund J.E."/>
            <person name="Kallscheuer N."/>
            <person name="Luecker S."/>
            <person name="Lage O.M."/>
            <person name="Pohl T."/>
            <person name="Merkel B.J."/>
            <person name="Hornburger P."/>
            <person name="Mueller R.-W."/>
            <person name="Bruemmer F."/>
            <person name="Labrenz M."/>
            <person name="Spormann A.M."/>
            <person name="Op den Camp H."/>
            <person name="Overmann J."/>
            <person name="Amann R."/>
            <person name="Jetten M.S.M."/>
            <person name="Mascher T."/>
            <person name="Medema M.H."/>
            <person name="Devos D.P."/>
            <person name="Kaster A.-K."/>
            <person name="Ovreas L."/>
            <person name="Rohde M."/>
            <person name="Galperin M.Y."/>
            <person name="Jogler C."/>
        </authorList>
    </citation>
    <scope>NUCLEOTIDE SEQUENCE [LARGE SCALE GENOMIC DNA]</scope>
    <source>
        <strain evidence="2 3">Mal4</strain>
    </source>
</reference>
<evidence type="ECO:0000259" key="1">
    <source>
        <dbReference type="PROSITE" id="PS51112"/>
    </source>
</evidence>
<keyword evidence="3" id="KW-1185">Reference proteome</keyword>
<dbReference type="InterPro" id="IPR027485">
    <property type="entry name" value="AMMECR1_N"/>
</dbReference>
<dbReference type="PROSITE" id="PS51112">
    <property type="entry name" value="AMMECR1"/>
    <property type="match status" value="1"/>
</dbReference>
<organism evidence="2 3">
    <name type="scientific">Maioricimonas rarisocia</name>
    <dbReference type="NCBI Taxonomy" id="2528026"/>
    <lineage>
        <taxon>Bacteria</taxon>
        <taxon>Pseudomonadati</taxon>
        <taxon>Planctomycetota</taxon>
        <taxon>Planctomycetia</taxon>
        <taxon>Planctomycetales</taxon>
        <taxon>Planctomycetaceae</taxon>
        <taxon>Maioricimonas</taxon>
    </lineage>
</organism>
<dbReference type="InterPro" id="IPR036071">
    <property type="entry name" value="AMMECR1_dom_sf"/>
</dbReference>
<dbReference type="PANTHER" id="PTHR13016">
    <property type="entry name" value="AMMECR1 HOMOLOG"/>
    <property type="match status" value="1"/>
</dbReference>
<dbReference type="Pfam" id="PF01871">
    <property type="entry name" value="AMMECR1"/>
    <property type="match status" value="1"/>
</dbReference>
<feature type="domain" description="AMMECR1" evidence="1">
    <location>
        <begin position="9"/>
        <end position="198"/>
    </location>
</feature>
<sequence length="205" mass="23104">MSKSSLPKRDQHSLLEVAVTAIEHKLRHGCGLAVHEKSYPELLRTPRATFVTLRRDDELRGCRGTLRPIEPLVVSVARNAHASAFYDERFSPVAIDELDELHVHVSVLSPPEPILFLDEVNLLAQVRPGVDGLILSAEGHQGVFLPSVWDRLPEVELFWRHLKHKAQLPEDYWSASVRVERFSTESIEGDSGEIRRTLDPSELPG</sequence>
<dbReference type="KEGG" id="mri:Mal4_41320"/>
<dbReference type="OrthoDB" id="159752at2"/>
<name>A0A517ZBA6_9PLAN</name>
<dbReference type="AlphaFoldDB" id="A0A517ZBA6"/>
<dbReference type="EMBL" id="CP036275">
    <property type="protein sequence ID" value="QDU39785.1"/>
    <property type="molecule type" value="Genomic_DNA"/>
</dbReference>
<dbReference type="NCBIfam" id="TIGR00296">
    <property type="entry name" value="TIGR00296 family protein"/>
    <property type="match status" value="1"/>
</dbReference>
<evidence type="ECO:0000313" key="2">
    <source>
        <dbReference type="EMBL" id="QDU39785.1"/>
    </source>
</evidence>
<dbReference type="PANTHER" id="PTHR13016:SF0">
    <property type="entry name" value="AMME SYNDROME CANDIDATE GENE 1 PROTEIN"/>
    <property type="match status" value="1"/>
</dbReference>
<dbReference type="NCBIfam" id="TIGR04335">
    <property type="entry name" value="AmmeMemoSam_A"/>
    <property type="match status" value="1"/>
</dbReference>
<dbReference type="Gene3D" id="3.30.1490.150">
    <property type="entry name" value="Hypothetical protein ph0010, domain 2"/>
    <property type="match status" value="1"/>
</dbReference>
<dbReference type="InterPro" id="IPR002733">
    <property type="entry name" value="AMMECR1_domain"/>
</dbReference>
<dbReference type="Proteomes" id="UP000320496">
    <property type="component" value="Chromosome"/>
</dbReference>
<proteinExistence type="predicted"/>
<gene>
    <name evidence="2" type="ORF">Mal4_41320</name>
</gene>
<accession>A0A517ZBA6</accession>
<dbReference type="InterPro" id="IPR023473">
    <property type="entry name" value="AMMECR1"/>
</dbReference>
<dbReference type="Gene3D" id="3.30.700.20">
    <property type="entry name" value="Hypothetical protein ph0010, domain 1"/>
    <property type="match status" value="1"/>
</dbReference>
<protein>
    <recommendedName>
        <fullName evidence="1">AMMECR1 domain-containing protein</fullName>
    </recommendedName>
</protein>
<dbReference type="InterPro" id="IPR027623">
    <property type="entry name" value="AmmeMemoSam_A"/>
</dbReference>
<dbReference type="RefSeq" id="WP_145370934.1">
    <property type="nucleotide sequence ID" value="NZ_CP036275.1"/>
</dbReference>
<evidence type="ECO:0000313" key="3">
    <source>
        <dbReference type="Proteomes" id="UP000320496"/>
    </source>
</evidence>
<dbReference type="SUPFAM" id="SSF143447">
    <property type="entry name" value="AMMECR1-like"/>
    <property type="match status" value="1"/>
</dbReference>